<dbReference type="Gene3D" id="1.20.1250.20">
    <property type="entry name" value="MFS general substrate transporter like domains"/>
    <property type="match status" value="1"/>
</dbReference>
<evidence type="ECO:0000259" key="7">
    <source>
        <dbReference type="PROSITE" id="PS50850"/>
    </source>
</evidence>
<gene>
    <name evidence="8" type="ORF">niasHS_002793</name>
</gene>
<keyword evidence="3 6" id="KW-0812">Transmembrane</keyword>
<feature type="transmembrane region" description="Helical" evidence="6">
    <location>
        <begin position="71"/>
        <end position="93"/>
    </location>
</feature>
<feature type="transmembrane region" description="Helical" evidence="6">
    <location>
        <begin position="105"/>
        <end position="125"/>
    </location>
</feature>
<evidence type="ECO:0000256" key="3">
    <source>
        <dbReference type="ARBA" id="ARBA00022692"/>
    </source>
</evidence>
<comment type="subcellular location">
    <subcellularLocation>
        <location evidence="1">Endomembrane system</location>
        <topology evidence="1">Multi-pass membrane protein</topology>
    </subcellularLocation>
</comment>
<evidence type="ECO:0000256" key="2">
    <source>
        <dbReference type="ARBA" id="ARBA00022448"/>
    </source>
</evidence>
<name>A0ABD2K2I4_HETSC</name>
<dbReference type="InterPro" id="IPR036259">
    <property type="entry name" value="MFS_trans_sf"/>
</dbReference>
<feature type="domain" description="Major facilitator superfamily (MFS) profile" evidence="7">
    <location>
        <begin position="34"/>
        <end position="289"/>
    </location>
</feature>
<reference evidence="8 9" key="1">
    <citation type="submission" date="2024-10" db="EMBL/GenBank/DDBJ databases">
        <authorList>
            <person name="Kim D."/>
        </authorList>
    </citation>
    <scope>NUCLEOTIDE SEQUENCE [LARGE SCALE GENOMIC DNA]</scope>
    <source>
        <strain evidence="8">Taebaek</strain>
    </source>
</reference>
<keyword evidence="2" id="KW-0813">Transport</keyword>
<proteinExistence type="predicted"/>
<dbReference type="SUPFAM" id="SSF103473">
    <property type="entry name" value="MFS general substrate transporter"/>
    <property type="match status" value="1"/>
</dbReference>
<feature type="transmembrane region" description="Helical" evidence="6">
    <location>
        <begin position="131"/>
        <end position="154"/>
    </location>
</feature>
<dbReference type="PANTHER" id="PTHR23510:SF3">
    <property type="entry name" value="MAJOR FACILITATOR SUPERFAMILY DOMAIN-CONTAINING PROTEIN 8"/>
    <property type="match status" value="1"/>
</dbReference>
<feature type="transmembrane region" description="Helical" evidence="6">
    <location>
        <begin position="35"/>
        <end position="59"/>
    </location>
</feature>
<evidence type="ECO:0000256" key="6">
    <source>
        <dbReference type="SAM" id="Phobius"/>
    </source>
</evidence>
<evidence type="ECO:0000256" key="4">
    <source>
        <dbReference type="ARBA" id="ARBA00022989"/>
    </source>
</evidence>
<feature type="transmembrane region" description="Helical" evidence="6">
    <location>
        <begin position="211"/>
        <end position="231"/>
    </location>
</feature>
<feature type="transmembrane region" description="Helical" evidence="6">
    <location>
        <begin position="166"/>
        <end position="191"/>
    </location>
</feature>
<dbReference type="EMBL" id="JBICCN010000056">
    <property type="protein sequence ID" value="KAL3097077.1"/>
    <property type="molecule type" value="Genomic_DNA"/>
</dbReference>
<keyword evidence="9" id="KW-1185">Reference proteome</keyword>
<comment type="caution">
    <text evidence="8">The sequence shown here is derived from an EMBL/GenBank/DDBJ whole genome shotgun (WGS) entry which is preliminary data.</text>
</comment>
<dbReference type="GO" id="GO:0012505">
    <property type="term" value="C:endomembrane system"/>
    <property type="evidence" value="ECO:0007669"/>
    <property type="project" value="UniProtKB-SubCell"/>
</dbReference>
<dbReference type="PROSITE" id="PS50850">
    <property type="entry name" value="MFS"/>
    <property type="match status" value="1"/>
</dbReference>
<dbReference type="PANTHER" id="PTHR23510">
    <property type="entry name" value="INNER MEMBRANE TRANSPORT PROTEIN YAJR"/>
    <property type="match status" value="1"/>
</dbReference>
<dbReference type="InterPro" id="IPR051068">
    <property type="entry name" value="MFS_Domain-Containing_Protein"/>
</dbReference>
<dbReference type="Proteomes" id="UP001620645">
    <property type="component" value="Unassembled WGS sequence"/>
</dbReference>
<evidence type="ECO:0000313" key="8">
    <source>
        <dbReference type="EMBL" id="KAL3097077.1"/>
    </source>
</evidence>
<keyword evidence="5 6" id="KW-0472">Membrane</keyword>
<keyword evidence="4 6" id="KW-1133">Transmembrane helix</keyword>
<dbReference type="Pfam" id="PF07690">
    <property type="entry name" value="MFS_1"/>
    <property type="match status" value="1"/>
</dbReference>
<evidence type="ECO:0000313" key="9">
    <source>
        <dbReference type="Proteomes" id="UP001620645"/>
    </source>
</evidence>
<sequence>MAKSGSSYKISPLNALQHSLADRADERPKTAWSRIYLCTLLTFSSSVQFTMFFTSMYPFLRTKDKTVSEGFFGVVITMYSVSQIIASPLLGIWSNQIGKLKPPLILCNLTMFVGNLIYFLIELFPPEHTRYVMLVSRFIVGIGWAQVGLLKSFASAASLPEDRTKATAYITGGVALGVILGPALQMIFTFIGDGVLLFEFGDRSFLKLSMFTMPALFTSIFNIFLILLLVFKFQETFVGFASASKQTDKKSEDGKESLGPTLPPYDKWAAGVCFAMRFTQYFIYTNLET</sequence>
<accession>A0ABD2K2I4</accession>
<organism evidence="8 9">
    <name type="scientific">Heterodera schachtii</name>
    <name type="common">Sugarbeet cyst nematode worm</name>
    <name type="synonym">Tylenchus schachtii</name>
    <dbReference type="NCBI Taxonomy" id="97005"/>
    <lineage>
        <taxon>Eukaryota</taxon>
        <taxon>Metazoa</taxon>
        <taxon>Ecdysozoa</taxon>
        <taxon>Nematoda</taxon>
        <taxon>Chromadorea</taxon>
        <taxon>Rhabditida</taxon>
        <taxon>Tylenchina</taxon>
        <taxon>Tylenchomorpha</taxon>
        <taxon>Tylenchoidea</taxon>
        <taxon>Heteroderidae</taxon>
        <taxon>Heteroderinae</taxon>
        <taxon>Heterodera</taxon>
    </lineage>
</organism>
<dbReference type="InterPro" id="IPR011701">
    <property type="entry name" value="MFS"/>
</dbReference>
<protein>
    <recommendedName>
        <fullName evidence="7">Major facilitator superfamily (MFS) profile domain-containing protein</fullName>
    </recommendedName>
</protein>
<dbReference type="AlphaFoldDB" id="A0ABD2K2I4"/>
<evidence type="ECO:0000256" key="5">
    <source>
        <dbReference type="ARBA" id="ARBA00023136"/>
    </source>
</evidence>
<dbReference type="InterPro" id="IPR020846">
    <property type="entry name" value="MFS_dom"/>
</dbReference>
<evidence type="ECO:0000256" key="1">
    <source>
        <dbReference type="ARBA" id="ARBA00004127"/>
    </source>
</evidence>